<evidence type="ECO:0000313" key="2">
    <source>
        <dbReference type="Proteomes" id="UP000321595"/>
    </source>
</evidence>
<dbReference type="OrthoDB" id="5485842at2"/>
<dbReference type="KEGG" id="bbae:FRD01_04485"/>
<dbReference type="RefSeq" id="WP_146958017.1">
    <property type="nucleotide sequence ID" value="NZ_CP042467.1"/>
</dbReference>
<proteinExistence type="predicted"/>
<evidence type="ECO:0000313" key="1">
    <source>
        <dbReference type="EMBL" id="QED26516.1"/>
    </source>
</evidence>
<protein>
    <submittedName>
        <fullName evidence="1">Uncharacterized protein</fullName>
    </submittedName>
</protein>
<dbReference type="AlphaFoldDB" id="A0A5B8XSB0"/>
<reference evidence="1 2" key="1">
    <citation type="submission" date="2019-08" db="EMBL/GenBank/DDBJ databases">
        <authorList>
            <person name="Liang Q."/>
        </authorList>
    </citation>
    <scope>NUCLEOTIDE SEQUENCE [LARGE SCALE GENOMIC DNA]</scope>
    <source>
        <strain evidence="1 2">V1718</strain>
    </source>
</reference>
<keyword evidence="2" id="KW-1185">Reference proteome</keyword>
<dbReference type="EMBL" id="CP042467">
    <property type="protein sequence ID" value="QED26516.1"/>
    <property type="molecule type" value="Genomic_DNA"/>
</dbReference>
<accession>A0A5B8XSB0</accession>
<organism evidence="1 2">
    <name type="scientific">Microvenator marinus</name>
    <dbReference type="NCBI Taxonomy" id="2600177"/>
    <lineage>
        <taxon>Bacteria</taxon>
        <taxon>Deltaproteobacteria</taxon>
        <taxon>Bradymonadales</taxon>
        <taxon>Microvenatoraceae</taxon>
        <taxon>Microvenator</taxon>
    </lineage>
</organism>
<dbReference type="Proteomes" id="UP000321595">
    <property type="component" value="Chromosome"/>
</dbReference>
<sequence>MKWVSLLAILLVACGDDSNKSAPMAERDAGPDLDVSDQGADMAIEEDQAADMPVGPQDCLVTNTETSLVLDEASRSGQFYSTAAFDGAGVWVVYTAPTSEESSNEGIHAIRVGCDGVITSGPLVLSESNAARNYMPVVDSHGGRTAVVWVHQPNGGNAKSTKLQFLTQAGGAVLETPADITPQVSGEFISETAWSPSIALGEDFLWHASEVLGPETQVVVQRVNFDGSVESVFFVSEEKDVNQLYPSIGLTENGAVVSWTREGAEGAEKTYFSRIPEGASMGGAAQPALAIGDSNPLSHLAPRANPQGANFLAFQSTTNNSSQILVRNVSEEATGVYATFGATNFINFRPTVRGFDGGGVVAWYRYTTSPTRNSLALQSFEWNDGEFVNGPEVVVFSEFVAIPPYGPGLTVISEDTVFVSWSQGDSGANARVYGKFVRLGQ</sequence>
<gene>
    <name evidence="1" type="ORF">FRD01_04485</name>
</gene>
<name>A0A5B8XSB0_9DELT</name>